<keyword evidence="1" id="KW-0472">Membrane</keyword>
<dbReference type="AlphaFoldDB" id="A0A6G0YWD4"/>
<evidence type="ECO:0000313" key="2">
    <source>
        <dbReference type="EMBL" id="KAF0762375.1"/>
    </source>
</evidence>
<name>A0A6G0YWD4_APHCR</name>
<keyword evidence="1" id="KW-1133">Transmembrane helix</keyword>
<keyword evidence="3" id="KW-1185">Reference proteome</keyword>
<dbReference type="Proteomes" id="UP000478052">
    <property type="component" value="Unassembled WGS sequence"/>
</dbReference>
<comment type="caution">
    <text evidence="2">The sequence shown here is derived from an EMBL/GenBank/DDBJ whole genome shotgun (WGS) entry which is preliminary data.</text>
</comment>
<protein>
    <recommendedName>
        <fullName evidence="4">FLYWCH-type domain-containing protein</fullName>
    </recommendedName>
</protein>
<reference evidence="2 3" key="1">
    <citation type="submission" date="2019-08" db="EMBL/GenBank/DDBJ databases">
        <title>Whole genome of Aphis craccivora.</title>
        <authorList>
            <person name="Voronova N.V."/>
            <person name="Shulinski R.S."/>
            <person name="Bandarenka Y.V."/>
            <person name="Zhorov D.G."/>
            <person name="Warner D."/>
        </authorList>
    </citation>
    <scope>NUCLEOTIDE SEQUENCE [LARGE SCALE GENOMIC DNA]</scope>
    <source>
        <strain evidence="2">180601</strain>
        <tissue evidence="2">Whole Body</tissue>
    </source>
</reference>
<evidence type="ECO:0000313" key="3">
    <source>
        <dbReference type="Proteomes" id="UP000478052"/>
    </source>
</evidence>
<gene>
    <name evidence="2" type="ORF">FWK35_00012375</name>
</gene>
<keyword evidence="1" id="KW-0812">Transmembrane</keyword>
<sequence>MIRILFSTVSGFLVLWPVFFLLMGTAQCSSTLLFFQFRRPSFFRYILLEKHAAVVVIAVVAGSLLRISCYTRRRIAYDDQLSLISAGLKAAEGASAILLSVHDFKDAKLLRYWIYYNYYVVLICISMRSNFLVVVRQIDKKDITISKLHGKIKLGYQNFLFVFQKPVKNGKRWVCIHKNLCNGSITTDNDLKHSHNHETNTVVLEAELAICKMKQDAKENLNLPSRIYAKMKKIPIENNLKRSLRRIRIFASHLCLKSLSSSKHITFMDGTFATCSQGFFQVPICCSCSNRGKQFTDSVRITAKKKLKKPIKKCYWC</sequence>
<feature type="transmembrane region" description="Helical" evidence="1">
    <location>
        <begin position="52"/>
        <end position="69"/>
    </location>
</feature>
<feature type="transmembrane region" description="Helical" evidence="1">
    <location>
        <begin position="113"/>
        <end position="135"/>
    </location>
</feature>
<evidence type="ECO:0000256" key="1">
    <source>
        <dbReference type="SAM" id="Phobius"/>
    </source>
</evidence>
<organism evidence="2 3">
    <name type="scientific">Aphis craccivora</name>
    <name type="common">Cowpea aphid</name>
    <dbReference type="NCBI Taxonomy" id="307492"/>
    <lineage>
        <taxon>Eukaryota</taxon>
        <taxon>Metazoa</taxon>
        <taxon>Ecdysozoa</taxon>
        <taxon>Arthropoda</taxon>
        <taxon>Hexapoda</taxon>
        <taxon>Insecta</taxon>
        <taxon>Pterygota</taxon>
        <taxon>Neoptera</taxon>
        <taxon>Paraneoptera</taxon>
        <taxon>Hemiptera</taxon>
        <taxon>Sternorrhyncha</taxon>
        <taxon>Aphidomorpha</taxon>
        <taxon>Aphidoidea</taxon>
        <taxon>Aphididae</taxon>
        <taxon>Aphidini</taxon>
        <taxon>Aphis</taxon>
        <taxon>Aphis</taxon>
    </lineage>
</organism>
<dbReference type="OrthoDB" id="6642317at2759"/>
<proteinExistence type="predicted"/>
<accession>A0A6G0YWD4</accession>
<dbReference type="EMBL" id="VUJU01002161">
    <property type="protein sequence ID" value="KAF0762375.1"/>
    <property type="molecule type" value="Genomic_DNA"/>
</dbReference>
<evidence type="ECO:0008006" key="4">
    <source>
        <dbReference type="Google" id="ProtNLM"/>
    </source>
</evidence>
<dbReference type="Gene3D" id="2.20.25.240">
    <property type="match status" value="1"/>
</dbReference>